<evidence type="ECO:0008006" key="3">
    <source>
        <dbReference type="Google" id="ProtNLM"/>
    </source>
</evidence>
<gene>
    <name evidence="1" type="ORF">J2Y69_003057</name>
</gene>
<reference evidence="1 2" key="1">
    <citation type="submission" date="2023-07" db="EMBL/GenBank/DDBJ databases">
        <title>Sorghum-associated microbial communities from plants grown in Nebraska, USA.</title>
        <authorList>
            <person name="Schachtman D."/>
        </authorList>
    </citation>
    <scope>NUCLEOTIDE SEQUENCE [LARGE SCALE GENOMIC DNA]</scope>
    <source>
        <strain evidence="1 2">2980</strain>
    </source>
</reference>
<dbReference type="EMBL" id="JAVDUM010000014">
    <property type="protein sequence ID" value="MDR6868441.1"/>
    <property type="molecule type" value="Genomic_DNA"/>
</dbReference>
<evidence type="ECO:0000313" key="2">
    <source>
        <dbReference type="Proteomes" id="UP001259347"/>
    </source>
</evidence>
<name>A0ABU1SFS3_9MICO</name>
<sequence>MPFFFPVTTEYDPTLPTVVHPAGVTPTGRWIADTLPLGAVASWKPLVGGVSLTPPSGAAAPVVKTDAAGFRYVEFRSGQALAGALTGSGYGLVTVVARIPAGRGSGPAFMGGGANLNWSSGFSRIESNRSGGAAENEATGAGTAPTGRWLTLTLTVDSPQTASTIRVSGISGAPRTTTATGIFSTLTIGAQGGTAYPIDVAEIIYAAGTVPPISPIEAAMRSYYGT</sequence>
<proteinExistence type="predicted"/>
<protein>
    <recommendedName>
        <fullName evidence="3">Concanavalin A-like lectin/glucanases superfamily protein</fullName>
    </recommendedName>
</protein>
<dbReference type="RefSeq" id="WP_310022270.1">
    <property type="nucleotide sequence ID" value="NZ_JAVDUM010000014.1"/>
</dbReference>
<organism evidence="1 2">
    <name type="scientific">Microbacterium resistens</name>
    <dbReference type="NCBI Taxonomy" id="156977"/>
    <lineage>
        <taxon>Bacteria</taxon>
        <taxon>Bacillati</taxon>
        <taxon>Actinomycetota</taxon>
        <taxon>Actinomycetes</taxon>
        <taxon>Micrococcales</taxon>
        <taxon>Microbacteriaceae</taxon>
        <taxon>Microbacterium</taxon>
    </lineage>
</organism>
<keyword evidence="2" id="KW-1185">Reference proteome</keyword>
<comment type="caution">
    <text evidence="1">The sequence shown here is derived from an EMBL/GenBank/DDBJ whole genome shotgun (WGS) entry which is preliminary data.</text>
</comment>
<dbReference type="Proteomes" id="UP001259347">
    <property type="component" value="Unassembled WGS sequence"/>
</dbReference>
<accession>A0ABU1SFS3</accession>
<evidence type="ECO:0000313" key="1">
    <source>
        <dbReference type="EMBL" id="MDR6868441.1"/>
    </source>
</evidence>